<evidence type="ECO:0000313" key="6">
    <source>
        <dbReference type="RefSeq" id="XP_006821996.1"/>
    </source>
</evidence>
<evidence type="ECO:0000259" key="4">
    <source>
        <dbReference type="Pfam" id="PF02932"/>
    </source>
</evidence>
<feature type="transmembrane region" description="Helical" evidence="3">
    <location>
        <begin position="111"/>
        <end position="133"/>
    </location>
</feature>
<protein>
    <submittedName>
        <fullName evidence="6">Neuronal acetylcholine receptor subunit alpha-9-II-like</fullName>
    </submittedName>
</protein>
<keyword evidence="3" id="KW-1133">Transmembrane helix</keyword>
<feature type="region of interest" description="Disordered" evidence="2">
    <location>
        <begin position="176"/>
        <end position="195"/>
    </location>
</feature>
<dbReference type="Gene3D" id="1.20.58.390">
    <property type="entry name" value="Neurotransmitter-gated ion-channel transmembrane domain"/>
    <property type="match status" value="2"/>
</dbReference>
<organism evidence="5 6">
    <name type="scientific">Saccoglossus kowalevskii</name>
    <name type="common">Acorn worm</name>
    <dbReference type="NCBI Taxonomy" id="10224"/>
    <lineage>
        <taxon>Eukaryota</taxon>
        <taxon>Metazoa</taxon>
        <taxon>Hemichordata</taxon>
        <taxon>Enteropneusta</taxon>
        <taxon>Harrimaniidae</taxon>
        <taxon>Saccoglossus</taxon>
    </lineage>
</organism>
<dbReference type="Proteomes" id="UP000694865">
    <property type="component" value="Unplaced"/>
</dbReference>
<dbReference type="InterPro" id="IPR036734">
    <property type="entry name" value="Neur_chan_lig-bd_sf"/>
</dbReference>
<dbReference type="InterPro" id="IPR006029">
    <property type="entry name" value="Neurotrans-gated_channel_TM"/>
</dbReference>
<feature type="transmembrane region" description="Helical" evidence="3">
    <location>
        <begin position="376"/>
        <end position="394"/>
    </location>
</feature>
<feature type="transmembrane region" description="Helical" evidence="3">
    <location>
        <begin position="145"/>
        <end position="161"/>
    </location>
</feature>
<accession>A0ABM0MPQ5</accession>
<evidence type="ECO:0000256" key="2">
    <source>
        <dbReference type="SAM" id="MobiDB-lite"/>
    </source>
</evidence>
<feature type="domain" description="Neurotransmitter-gated ion-channel transmembrane" evidence="4">
    <location>
        <begin position="52"/>
        <end position="391"/>
    </location>
</feature>
<gene>
    <name evidence="6" type="primary">LOC102806603</name>
</gene>
<keyword evidence="3" id="KW-0472">Membrane</keyword>
<comment type="subcellular location">
    <subcellularLocation>
        <location evidence="1">Membrane</location>
        <topology evidence="1">Multi-pass membrane protein</topology>
    </subcellularLocation>
</comment>
<dbReference type="InterPro" id="IPR006201">
    <property type="entry name" value="Neur_channel"/>
</dbReference>
<keyword evidence="5" id="KW-1185">Reference proteome</keyword>
<dbReference type="SUPFAM" id="SSF63712">
    <property type="entry name" value="Nicotinic receptor ligand binding domain-like"/>
    <property type="match status" value="1"/>
</dbReference>
<name>A0ABM0MPQ5_SACKO</name>
<feature type="transmembrane region" description="Helical" evidence="3">
    <location>
        <begin position="46"/>
        <end position="66"/>
    </location>
</feature>
<dbReference type="InterPro" id="IPR036719">
    <property type="entry name" value="Neuro-gated_channel_TM_sf"/>
</dbReference>
<dbReference type="PANTHER" id="PTHR18945">
    <property type="entry name" value="NEUROTRANSMITTER GATED ION CHANNEL"/>
    <property type="match status" value="1"/>
</dbReference>
<sequence length="413" mass="46385">MSTFMPNEQWDIVYAVTRPHVVRYDCCPESYPDVTFVIGLKRKPLYYVYNVVLPCVLLTALSLVGFNMPFNIGVVKVSLGVMLLLSLGVFNLQVSQTMPKTSEEISLLGEYFAATMVLISLSVAMNVAVLNINEWGKNGTYDVPGWIRVFVMQYMAMFMCVKQCYSVNTLAIDGDKNNERNGKGKKGGGNLSSGNIESGTGTFENGSPCLSHSTTFYAQPDTADNSVLPIDPSYRRGQVWLPRDNDGSQDNYKNKKNLVVHHEGLRGLENSCRNTLSAPMIALTEIPPPPSPPPPPNAQINPQFTSVPCAPPKRRLCDCKQETKLSKFTYTSHPPPRLERHVEQIAELIKRPQQFSERRRQIEYDWMVVATTVDRFLLALFLICSVIFTITFLAQRPGNMEPPEEAYAIDYEY</sequence>
<feature type="transmembrane region" description="Helical" evidence="3">
    <location>
        <begin position="72"/>
        <end position="90"/>
    </location>
</feature>
<proteinExistence type="predicted"/>
<evidence type="ECO:0000313" key="5">
    <source>
        <dbReference type="Proteomes" id="UP000694865"/>
    </source>
</evidence>
<dbReference type="CDD" id="cd19051">
    <property type="entry name" value="LGIC_TM_cation"/>
    <property type="match status" value="1"/>
</dbReference>
<evidence type="ECO:0000256" key="1">
    <source>
        <dbReference type="ARBA" id="ARBA00004141"/>
    </source>
</evidence>
<keyword evidence="3" id="KW-0812">Transmembrane</keyword>
<dbReference type="GeneID" id="102806603"/>
<dbReference type="SUPFAM" id="SSF90112">
    <property type="entry name" value="Neurotransmitter-gated ion-channel transmembrane pore"/>
    <property type="match status" value="1"/>
</dbReference>
<dbReference type="RefSeq" id="XP_006821996.1">
    <property type="nucleotide sequence ID" value="XM_006821933.1"/>
</dbReference>
<dbReference type="Pfam" id="PF02932">
    <property type="entry name" value="Neur_chan_memb"/>
    <property type="match status" value="1"/>
</dbReference>
<dbReference type="Gene3D" id="2.70.170.10">
    <property type="entry name" value="Neurotransmitter-gated ion-channel ligand-binding domain"/>
    <property type="match status" value="1"/>
</dbReference>
<reference evidence="6" key="1">
    <citation type="submission" date="2025-08" db="UniProtKB">
        <authorList>
            <consortium name="RefSeq"/>
        </authorList>
    </citation>
    <scope>IDENTIFICATION</scope>
    <source>
        <tissue evidence="6">Testes</tissue>
    </source>
</reference>
<evidence type="ECO:0000256" key="3">
    <source>
        <dbReference type="SAM" id="Phobius"/>
    </source>
</evidence>
<dbReference type="InterPro" id="IPR038050">
    <property type="entry name" value="Neuro_actylchol_rec"/>
</dbReference>